<comment type="caution">
    <text evidence="1">The sequence shown here is derived from an EMBL/GenBank/DDBJ whole genome shotgun (WGS) entry which is preliminary data.</text>
</comment>
<evidence type="ECO:0000313" key="1">
    <source>
        <dbReference type="EMBL" id="GAG89604.1"/>
    </source>
</evidence>
<dbReference type="AlphaFoldDB" id="X1B1I7"/>
<protein>
    <submittedName>
        <fullName evidence="1">Uncharacterized protein</fullName>
    </submittedName>
</protein>
<name>X1B1I7_9ZZZZ</name>
<accession>X1B1I7</accession>
<reference evidence="1" key="1">
    <citation type="journal article" date="2014" name="Front. Microbiol.">
        <title>High frequency of phylogenetically diverse reductive dehalogenase-homologous genes in deep subseafloor sedimentary metagenomes.</title>
        <authorList>
            <person name="Kawai M."/>
            <person name="Futagami T."/>
            <person name="Toyoda A."/>
            <person name="Takaki Y."/>
            <person name="Nishi S."/>
            <person name="Hori S."/>
            <person name="Arai W."/>
            <person name="Tsubouchi T."/>
            <person name="Morono Y."/>
            <person name="Uchiyama I."/>
            <person name="Ito T."/>
            <person name="Fujiyama A."/>
            <person name="Inagaki F."/>
            <person name="Takami H."/>
        </authorList>
    </citation>
    <scope>NUCLEOTIDE SEQUENCE</scope>
    <source>
        <strain evidence="1">Expedition CK06-06</strain>
    </source>
</reference>
<gene>
    <name evidence="1" type="ORF">S01H4_22952</name>
</gene>
<sequence length="178" mass="19917">MALEDARDEATAISKETSEAVDLTTSEVLRGYSQGMIDAAKATELLSALGIAPTAITFKLTLSDLRRVLSHKEQSAKQYKRLFDKHLLTAIQAQTNLATAGYTSKEIDLLVSEWTLERDADDAITGIQDRLPTITDLEKWLKLGIVTVDEWVQYMRLHTYPEPVIAMHLEEILLTQEA</sequence>
<dbReference type="EMBL" id="BART01010588">
    <property type="protein sequence ID" value="GAG89604.1"/>
    <property type="molecule type" value="Genomic_DNA"/>
</dbReference>
<organism evidence="1">
    <name type="scientific">marine sediment metagenome</name>
    <dbReference type="NCBI Taxonomy" id="412755"/>
    <lineage>
        <taxon>unclassified sequences</taxon>
        <taxon>metagenomes</taxon>
        <taxon>ecological metagenomes</taxon>
    </lineage>
</organism>
<proteinExistence type="predicted"/>